<reference evidence="3" key="1">
    <citation type="submission" date="2022-02" db="EMBL/GenBank/DDBJ databases">
        <title>Vibrio sp. nov, a new bacterium isolated from seawater.</title>
        <authorList>
            <person name="Yuan Y."/>
        </authorList>
    </citation>
    <scope>NUCLEOTIDE SEQUENCE</scope>
    <source>
        <strain evidence="3">ZSDZ65</strain>
    </source>
</reference>
<evidence type="ECO:0000259" key="2">
    <source>
        <dbReference type="Pfam" id="PF03417"/>
    </source>
</evidence>
<accession>A0A9X3HWX5</accession>
<sequence length="367" mass="39800">MKTTLLSLLIASASFTAYANTAGDNLPYFSGEREAVQSGALLLDMSGQSDQQLAKALSEMERLSPNPIVIEAAERAISNNRKLAPEYTKMMEAQAKLKGVSVATLFAAAVNTDWVVNESIKKGTADTISGCTTVAFNNGIVGQTNDLALSALTDHTTLVKTDDSLFVVADGAHFQGMGRHVGIVLNFLGEPSGKSGIDADNLVTHDAIFAAAVQQERVEDVINMLKPYSTIVALNFTVVDDKGASAAIEISADGINVIHGERGVAHANHNQDFRQQMSQLETEYEMNAAFFDTFAREDAANLFLDYSQELSVEGMQYLFNQRPINLTKYNDKDFVTVEAMVFDVKNGCAYVSGDNPRFSDYTKVCLD</sequence>
<dbReference type="RefSeq" id="WP_265675421.1">
    <property type="nucleotide sequence ID" value="NZ_JAKRRY010000016.1"/>
</dbReference>
<dbReference type="InterPro" id="IPR005079">
    <property type="entry name" value="Peptidase_C45_hydrolase"/>
</dbReference>
<dbReference type="Pfam" id="PF03417">
    <property type="entry name" value="AAT"/>
    <property type="match status" value="1"/>
</dbReference>
<feature type="chain" id="PRO_5040829341" evidence="1">
    <location>
        <begin position="20"/>
        <end position="367"/>
    </location>
</feature>
<keyword evidence="1" id="KW-0732">Signal</keyword>
<keyword evidence="4" id="KW-1185">Reference proteome</keyword>
<feature type="signal peptide" evidence="1">
    <location>
        <begin position="1"/>
        <end position="19"/>
    </location>
</feature>
<comment type="caution">
    <text evidence="3">The sequence shown here is derived from an EMBL/GenBank/DDBJ whole genome shotgun (WGS) entry which is preliminary data.</text>
</comment>
<evidence type="ECO:0000256" key="1">
    <source>
        <dbReference type="SAM" id="SignalP"/>
    </source>
</evidence>
<dbReference type="AlphaFoldDB" id="A0A9X3HWX5"/>
<feature type="domain" description="Peptidase C45 hydrolase" evidence="2">
    <location>
        <begin position="216"/>
        <end position="356"/>
    </location>
</feature>
<evidence type="ECO:0000313" key="3">
    <source>
        <dbReference type="EMBL" id="MCW8346881.1"/>
    </source>
</evidence>
<organism evidence="3 4">
    <name type="scientific">Vibrio qingdaonensis</name>
    <dbReference type="NCBI Taxonomy" id="2829491"/>
    <lineage>
        <taxon>Bacteria</taxon>
        <taxon>Pseudomonadati</taxon>
        <taxon>Pseudomonadota</taxon>
        <taxon>Gammaproteobacteria</taxon>
        <taxon>Vibrionales</taxon>
        <taxon>Vibrionaceae</taxon>
        <taxon>Vibrio</taxon>
    </lineage>
</organism>
<proteinExistence type="predicted"/>
<evidence type="ECO:0000313" key="4">
    <source>
        <dbReference type="Proteomes" id="UP001155587"/>
    </source>
</evidence>
<dbReference type="Proteomes" id="UP001155587">
    <property type="component" value="Unassembled WGS sequence"/>
</dbReference>
<gene>
    <name evidence="3" type="ORF">MD535_12820</name>
</gene>
<name>A0A9X3HWX5_9VIBR</name>
<protein>
    <submittedName>
        <fullName evidence="3">C45 family peptidase</fullName>
    </submittedName>
</protein>
<dbReference type="EMBL" id="JAKRRY010000016">
    <property type="protein sequence ID" value="MCW8346881.1"/>
    <property type="molecule type" value="Genomic_DNA"/>
</dbReference>
<dbReference type="Gene3D" id="3.60.60.10">
    <property type="entry name" value="Penicillin V Acylase, Chain A"/>
    <property type="match status" value="1"/>
</dbReference>